<organism evidence="2 3">
    <name type="scientific">Littorina saxatilis</name>
    <dbReference type="NCBI Taxonomy" id="31220"/>
    <lineage>
        <taxon>Eukaryota</taxon>
        <taxon>Metazoa</taxon>
        <taxon>Spiralia</taxon>
        <taxon>Lophotrochozoa</taxon>
        <taxon>Mollusca</taxon>
        <taxon>Gastropoda</taxon>
        <taxon>Caenogastropoda</taxon>
        <taxon>Littorinimorpha</taxon>
        <taxon>Littorinoidea</taxon>
        <taxon>Littorinidae</taxon>
        <taxon>Littorina</taxon>
    </lineage>
</organism>
<feature type="region of interest" description="Disordered" evidence="1">
    <location>
        <begin position="1"/>
        <end position="144"/>
    </location>
</feature>
<dbReference type="Proteomes" id="UP001374579">
    <property type="component" value="Unassembled WGS sequence"/>
</dbReference>
<dbReference type="Gene3D" id="3.40.50.300">
    <property type="entry name" value="P-loop containing nucleotide triphosphate hydrolases"/>
    <property type="match status" value="1"/>
</dbReference>
<proteinExistence type="predicted"/>
<keyword evidence="3" id="KW-1185">Reference proteome</keyword>
<accession>A0AAN9C1D9</accession>
<evidence type="ECO:0000313" key="3">
    <source>
        <dbReference type="Proteomes" id="UP001374579"/>
    </source>
</evidence>
<protein>
    <submittedName>
        <fullName evidence="2">Uncharacterized protein</fullName>
    </submittedName>
</protein>
<dbReference type="AlphaFoldDB" id="A0AAN9C1D9"/>
<dbReference type="InterPro" id="IPR027417">
    <property type="entry name" value="P-loop_NTPase"/>
</dbReference>
<dbReference type="EMBL" id="JBAMIC010000001">
    <property type="protein sequence ID" value="KAK7115469.1"/>
    <property type="molecule type" value="Genomic_DNA"/>
</dbReference>
<gene>
    <name evidence="2" type="ORF">V1264_001326</name>
</gene>
<comment type="caution">
    <text evidence="2">The sequence shown here is derived from an EMBL/GenBank/DDBJ whole genome shotgun (WGS) entry which is preliminary data.</text>
</comment>
<feature type="compositionally biased region" description="Basic and acidic residues" evidence="1">
    <location>
        <begin position="23"/>
        <end position="87"/>
    </location>
</feature>
<name>A0AAN9C1D9_9CAEN</name>
<sequence length="846" mass="95470">MRHAWDSSRHVRQTWDSARSTRHKWDSSRSTRHKWDSSRSTRHKWDSSRATRHKWDSSRATRHKWDSSRSTRHKWDSSRSTRHKWDSSRFLVESSKPPENNRTRPRPSAHTRENKRPLTNTTEELRPPTLPTETGIQESTIRGDEGVDRVEEVLRKHLPDRGLCHILREKKFWYSAKESKTLLSSPASPKRDRHRCRIAEESTCDYVPGDFDVLILHRQQGCILLEIKASGDEKQETESIRVALQKGIDRLVKGRKALETLQLNQALQLSNSEPVNIATTLGLPNLPRQLLKQVLDQYVDLKEQLRSCICPESSPFSTIPVEVESLCLCSDDLPHKDGIVDPADERVAFSVKEWWSELMRVAGSTPNLEDRVYTSLLQCFSTGENTKTVRGSMSQHQKLRIFSQEQQDAVESAEQYVFLAGPPGSGKSLVLAQKVVHWQHDQEKVFIVYKYGETTTQPAVAFLHHLVREIQEECNTGTYPSSKLTMLGLHTSYDVDEFLDKLVLGGSGKDAESLTSSAQSSVALHKGRGVNFVIDEVSKKTRDEGQLFDLIAAVKAKLPKATIWCAGALPSYCPTGLTLKLLTHSYRCPFQIQRLLGATEPFPIGDGDHSNVFDYVTSCTNVGKTCPVTSSGRRLRLPRSSPEPHFISHSGHGDKGEIWDCRDCCNSLAGYLKSLITVGADEPPEGSLGEKDVLLVVTGTHLYRGLDDIQNSYLYKQHMTSHCDSGNGHKTTTLTYSKNRNKAQEETGKFRVKIVKQDDEFDQQSSAMSLMHVRTVAGLEAGVVLFLPCRRYQHTAPATGHTDKLDQCGTITADQRQRLSSLGPVNRLWFWYAASRSLSHLVVCHF</sequence>
<evidence type="ECO:0000256" key="1">
    <source>
        <dbReference type="SAM" id="MobiDB-lite"/>
    </source>
</evidence>
<evidence type="ECO:0000313" key="2">
    <source>
        <dbReference type="EMBL" id="KAK7115469.1"/>
    </source>
</evidence>
<dbReference type="SUPFAM" id="SSF52540">
    <property type="entry name" value="P-loop containing nucleoside triphosphate hydrolases"/>
    <property type="match status" value="1"/>
</dbReference>
<reference evidence="2 3" key="1">
    <citation type="submission" date="2024-02" db="EMBL/GenBank/DDBJ databases">
        <title>Chromosome-scale genome assembly of the rough periwinkle Littorina saxatilis.</title>
        <authorList>
            <person name="De Jode A."/>
            <person name="Faria R."/>
            <person name="Formenti G."/>
            <person name="Sims Y."/>
            <person name="Smith T.P."/>
            <person name="Tracey A."/>
            <person name="Wood J.M.D."/>
            <person name="Zagrodzka Z.B."/>
            <person name="Johannesson K."/>
            <person name="Butlin R.K."/>
            <person name="Leder E.H."/>
        </authorList>
    </citation>
    <scope>NUCLEOTIDE SEQUENCE [LARGE SCALE GENOMIC DNA]</scope>
    <source>
        <strain evidence="2">Snail1</strain>
        <tissue evidence="2">Muscle</tissue>
    </source>
</reference>